<evidence type="ECO:0000259" key="2">
    <source>
        <dbReference type="Pfam" id="PF07885"/>
    </source>
</evidence>
<comment type="caution">
    <text evidence="3">The sequence shown here is derived from an EMBL/GenBank/DDBJ whole genome shotgun (WGS) entry which is preliminary data.</text>
</comment>
<keyword evidence="1" id="KW-0472">Membrane</keyword>
<evidence type="ECO:0000313" key="3">
    <source>
        <dbReference type="EMBL" id="KAB0569279.1"/>
    </source>
</evidence>
<organism evidence="3">
    <name type="scientific">Brucella pituitosa</name>
    <dbReference type="NCBI Taxonomy" id="571256"/>
    <lineage>
        <taxon>Bacteria</taxon>
        <taxon>Pseudomonadati</taxon>
        <taxon>Pseudomonadota</taxon>
        <taxon>Alphaproteobacteria</taxon>
        <taxon>Hyphomicrobiales</taxon>
        <taxon>Brucellaceae</taxon>
        <taxon>Brucella/Ochrobactrum group</taxon>
        <taxon>Brucella</taxon>
    </lineage>
</organism>
<gene>
    <name evidence="3" type="ORF">F7Q93_16115</name>
</gene>
<dbReference type="AlphaFoldDB" id="A0A643EXE4"/>
<keyword evidence="1" id="KW-1133">Transmembrane helix</keyword>
<proteinExistence type="predicted"/>
<protein>
    <recommendedName>
        <fullName evidence="2">Potassium channel domain-containing protein</fullName>
    </recommendedName>
</protein>
<sequence length="150" mass="16559">MLSDFIIGSAVGLAVMIAHLASTLIIYYLVHMIGKKISENRIIFLALSLVVLYFVLFICVCMSVSIWAITYYQMGFAGNFSDAFYTAMLNYTTLGPGGTKEITKTRLFGPMTAASGILMFGWAVALMVYTIQLHLPTILKEKWGATKSPH</sequence>
<keyword evidence="1" id="KW-0812">Transmembrane</keyword>
<dbReference type="RefSeq" id="WP_128094759.1">
    <property type="nucleotide sequence ID" value="NZ_JAGDYO010000004.1"/>
</dbReference>
<dbReference type="SUPFAM" id="SSF81324">
    <property type="entry name" value="Voltage-gated potassium channels"/>
    <property type="match status" value="1"/>
</dbReference>
<dbReference type="EMBL" id="VZPE01000007">
    <property type="protein sequence ID" value="KAB0569279.1"/>
    <property type="molecule type" value="Genomic_DNA"/>
</dbReference>
<feature type="domain" description="Potassium channel" evidence="2">
    <location>
        <begin position="60"/>
        <end position="128"/>
    </location>
</feature>
<dbReference type="InterPro" id="IPR013099">
    <property type="entry name" value="K_chnl_dom"/>
</dbReference>
<accession>A0A643EXE4</accession>
<feature type="transmembrane region" description="Helical" evidence="1">
    <location>
        <begin position="107"/>
        <end position="131"/>
    </location>
</feature>
<dbReference type="Pfam" id="PF07885">
    <property type="entry name" value="Ion_trans_2"/>
    <property type="match status" value="1"/>
</dbReference>
<feature type="transmembrane region" description="Helical" evidence="1">
    <location>
        <begin position="42"/>
        <end position="69"/>
    </location>
</feature>
<name>A0A643EXE4_9HYPH</name>
<reference evidence="3" key="1">
    <citation type="submission" date="2019-09" db="EMBL/GenBank/DDBJ databases">
        <title>Draft genome sequences of 48 bacterial type strains from the CCUG.</title>
        <authorList>
            <person name="Tunovic T."/>
            <person name="Pineiro-Iglesias B."/>
            <person name="Unosson C."/>
            <person name="Inganas E."/>
            <person name="Ohlen M."/>
            <person name="Cardew S."/>
            <person name="Jensie-Markopoulos S."/>
            <person name="Salva-Serra F."/>
            <person name="Jaen-Luchoro D."/>
            <person name="Karlsson R."/>
            <person name="Svensson-Stadler L."/>
            <person name="Chun J."/>
            <person name="Moore E."/>
        </authorList>
    </citation>
    <scope>NUCLEOTIDE SEQUENCE</scope>
    <source>
        <strain evidence="3">CCUG 50899</strain>
    </source>
</reference>
<feature type="transmembrane region" description="Helical" evidence="1">
    <location>
        <begin position="6"/>
        <end position="30"/>
    </location>
</feature>
<evidence type="ECO:0000256" key="1">
    <source>
        <dbReference type="SAM" id="Phobius"/>
    </source>
</evidence>